<feature type="region of interest" description="Disordered" evidence="1">
    <location>
        <begin position="114"/>
        <end position="146"/>
    </location>
</feature>
<accession>A0A9N9L4Y9</accession>
<feature type="compositionally biased region" description="Basic and acidic residues" evidence="1">
    <location>
        <begin position="130"/>
        <end position="140"/>
    </location>
</feature>
<feature type="compositionally biased region" description="Basic and acidic residues" evidence="1">
    <location>
        <begin position="1"/>
        <end position="10"/>
    </location>
</feature>
<feature type="compositionally biased region" description="Basic and acidic residues" evidence="1">
    <location>
        <begin position="114"/>
        <end position="123"/>
    </location>
</feature>
<sequence length="177" mass="20382">MDKTRAREENDTPPSRPSDILKKRPTEILIHIIKEYLLPNFSGQAGSGWESEIQEFTLTLGLIASSCLVILLRHWFEERGYVWVQKGPAKLYYHTKWLDVDALPRKLVKRHLDETKDGEDTRGRVTKCPGNDEKNTRDHNTTPNESSALLRKLPNELLLQIIKNYLNPNYSVCLGLT</sequence>
<dbReference type="EMBL" id="CAJVRL010000081">
    <property type="protein sequence ID" value="CAG8957810.1"/>
    <property type="molecule type" value="Genomic_DNA"/>
</dbReference>
<evidence type="ECO:0000313" key="2">
    <source>
        <dbReference type="EMBL" id="CAG8957810.1"/>
    </source>
</evidence>
<dbReference type="Proteomes" id="UP000696280">
    <property type="component" value="Unassembled WGS sequence"/>
</dbReference>
<keyword evidence="3" id="KW-1185">Reference proteome</keyword>
<organism evidence="2 3">
    <name type="scientific">Hymenoscyphus fraxineus</name>
    <dbReference type="NCBI Taxonomy" id="746836"/>
    <lineage>
        <taxon>Eukaryota</taxon>
        <taxon>Fungi</taxon>
        <taxon>Dikarya</taxon>
        <taxon>Ascomycota</taxon>
        <taxon>Pezizomycotina</taxon>
        <taxon>Leotiomycetes</taxon>
        <taxon>Helotiales</taxon>
        <taxon>Helotiaceae</taxon>
        <taxon>Hymenoscyphus</taxon>
    </lineage>
</organism>
<name>A0A9N9L4Y9_9HELO</name>
<protein>
    <submittedName>
        <fullName evidence="2">Uncharacterized protein</fullName>
    </submittedName>
</protein>
<comment type="caution">
    <text evidence="2">The sequence shown here is derived from an EMBL/GenBank/DDBJ whole genome shotgun (WGS) entry which is preliminary data.</text>
</comment>
<feature type="region of interest" description="Disordered" evidence="1">
    <location>
        <begin position="1"/>
        <end position="20"/>
    </location>
</feature>
<gene>
    <name evidence="2" type="ORF">HYFRA_00000149</name>
</gene>
<reference evidence="2" key="1">
    <citation type="submission" date="2021-07" db="EMBL/GenBank/DDBJ databases">
        <authorList>
            <person name="Durling M."/>
        </authorList>
    </citation>
    <scope>NUCLEOTIDE SEQUENCE</scope>
</reference>
<dbReference type="OrthoDB" id="3445164at2759"/>
<dbReference type="AlphaFoldDB" id="A0A9N9L4Y9"/>
<evidence type="ECO:0000256" key="1">
    <source>
        <dbReference type="SAM" id="MobiDB-lite"/>
    </source>
</evidence>
<proteinExistence type="predicted"/>
<evidence type="ECO:0000313" key="3">
    <source>
        <dbReference type="Proteomes" id="UP000696280"/>
    </source>
</evidence>